<dbReference type="InterPro" id="IPR049092">
    <property type="entry name" value="MIOS_a-sol"/>
</dbReference>
<comment type="caution">
    <text evidence="6">The sequence shown here is derived from an EMBL/GenBank/DDBJ whole genome shotgun (WGS) entry which is preliminary data.</text>
</comment>
<evidence type="ECO:0000256" key="2">
    <source>
        <dbReference type="ARBA" id="ARBA00022574"/>
    </source>
</evidence>
<dbReference type="PANTHER" id="PTHR16453:SF9">
    <property type="entry name" value="GATOR COMPLEX PROTEIN MIOS"/>
    <property type="match status" value="1"/>
</dbReference>
<organism evidence="6 7">
    <name type="scientific">Ditylenchus destructor</name>
    <dbReference type="NCBI Taxonomy" id="166010"/>
    <lineage>
        <taxon>Eukaryota</taxon>
        <taxon>Metazoa</taxon>
        <taxon>Ecdysozoa</taxon>
        <taxon>Nematoda</taxon>
        <taxon>Chromadorea</taxon>
        <taxon>Rhabditida</taxon>
        <taxon>Tylenchina</taxon>
        <taxon>Tylenchomorpha</taxon>
        <taxon>Sphaerularioidea</taxon>
        <taxon>Anguinidae</taxon>
        <taxon>Anguininae</taxon>
        <taxon>Ditylenchus</taxon>
    </lineage>
</organism>
<dbReference type="Proteomes" id="UP001201812">
    <property type="component" value="Unassembled WGS sequence"/>
</dbReference>
<dbReference type="InterPro" id="IPR037593">
    <property type="entry name" value="MIOS/Sea4"/>
</dbReference>
<dbReference type="InterPro" id="IPR031488">
    <property type="entry name" value="Zn_ribbon_mio"/>
</dbReference>
<comment type="similarity">
    <text evidence="1">Belongs to the WD repeat mio family.</text>
</comment>
<evidence type="ECO:0000259" key="4">
    <source>
        <dbReference type="Pfam" id="PF17034"/>
    </source>
</evidence>
<evidence type="ECO:0000313" key="6">
    <source>
        <dbReference type="EMBL" id="KAI1725395.1"/>
    </source>
</evidence>
<evidence type="ECO:0000259" key="5">
    <source>
        <dbReference type="Pfam" id="PF21719"/>
    </source>
</evidence>
<dbReference type="GO" id="GO:0034198">
    <property type="term" value="P:cellular response to amino acid starvation"/>
    <property type="evidence" value="ECO:0007669"/>
    <property type="project" value="TreeGrafter"/>
</dbReference>
<evidence type="ECO:0000313" key="7">
    <source>
        <dbReference type="Proteomes" id="UP001201812"/>
    </source>
</evidence>
<sequence>MVPEIVWLNGQNKRRLFTLDTEAFCLYKVNNRVGRSESLDTISLSYSCPLNVVGTKQDHDSLRCFALDYTSENLLALGFSNGRINITKADVDSAAKFSRGEDIRDTRDKAAQRNISCLAWHPGDNTRLSVSSSRCLRFTDLRERSGFQTTVNVASPQFGITSEPTVGYLFACHSRSTVSVFDRRLLTFPIHEIRVGLDTQIINKLTWRRNRPFHITCVNKDSANLICLPISPKSANYLEKNGLNSEAVRQNIEIVAREFSYVPLYYSTPDCNKVVSFDWHPQGIDRIALLVGSTTQQSPTKNIQIVQISHSADSSISANGDIAFSHSNSLNIAEKVSPMESGRLSAKHNFAELSSYFDQPDLAIIMKKRIKRGYGYAIIESSRKAIDEDPYANDDLKFCWRFPGITHIIKAGKEKSIPSIKSDDVTYRNRIFTNDRRDTILKICGWPPFDDRTACKLMFDELMQRGTVQSQSRAAALAMFAVQGANCKQYLHRLCEFTQSAEFIDNNDPDFTDKWRKMAHVVKEVMDKFDGIKVPDYEQVSIIRFLARREGYNITYTAIISLEGIELEDKLAFAAIHMDDDMLKDMALNRLLRELEIEGRPLSALLITGLDDNRECHDMIQRYIDVTRDIQTASILLVIGNCFHGSRFPQNTLGDKISTVLTKAIEAEPYEWRRKNLHCVRDYFELMNNWCFWLPRTFLSSFLRIKNPAAENSGKSISPQAVIACYYCGVPVYPTIMEKVDNLRSSAGNTVLNLPRRGEKTRIMSCPKCRKPLAKCAICRYHFGSHADSFSSTKNSAIDHWFVWCCHCNHGGHLSHIRDWFQEYKICPVSGCDCHCMERDYRFPEYTGSTNELQQNR</sequence>
<accession>A0AAD4NGL8</accession>
<dbReference type="SUPFAM" id="SSF50978">
    <property type="entry name" value="WD40 repeat-like"/>
    <property type="match status" value="1"/>
</dbReference>
<dbReference type="InterPro" id="IPR036322">
    <property type="entry name" value="WD40_repeat_dom_sf"/>
</dbReference>
<evidence type="ECO:0000256" key="3">
    <source>
        <dbReference type="ARBA" id="ARBA00022737"/>
    </source>
</evidence>
<dbReference type="CDD" id="cd16691">
    <property type="entry name" value="mRING-H2-C3H3C2_Mio"/>
    <property type="match status" value="1"/>
</dbReference>
<dbReference type="GO" id="GO:1904263">
    <property type="term" value="P:positive regulation of TORC1 signaling"/>
    <property type="evidence" value="ECO:0007669"/>
    <property type="project" value="TreeGrafter"/>
</dbReference>
<protein>
    <submittedName>
        <fullName evidence="6">Zinc-ribbon like family domain-containing protein</fullName>
    </submittedName>
</protein>
<dbReference type="Pfam" id="PF17034">
    <property type="entry name" value="zinc_ribbon_16"/>
    <property type="match status" value="1"/>
</dbReference>
<dbReference type="GO" id="GO:0005737">
    <property type="term" value="C:cytoplasm"/>
    <property type="evidence" value="ECO:0007669"/>
    <property type="project" value="TreeGrafter"/>
</dbReference>
<feature type="domain" description="GATOR2 complex protein MIO zinc-ribbon like" evidence="4">
    <location>
        <begin position="725"/>
        <end position="838"/>
    </location>
</feature>
<dbReference type="Gene3D" id="2.130.10.10">
    <property type="entry name" value="YVTN repeat-like/Quinoprotein amine dehydrogenase"/>
    <property type="match status" value="1"/>
</dbReference>
<dbReference type="InterPro" id="IPR015943">
    <property type="entry name" value="WD40/YVTN_repeat-like_dom_sf"/>
</dbReference>
<dbReference type="AlphaFoldDB" id="A0AAD4NGL8"/>
<proteinExistence type="inferred from homology"/>
<dbReference type="Pfam" id="PF21719">
    <property type="entry name" value="MIOS_a-sol"/>
    <property type="match status" value="1"/>
</dbReference>
<evidence type="ECO:0000256" key="1">
    <source>
        <dbReference type="ARBA" id="ARBA00009713"/>
    </source>
</evidence>
<keyword evidence="2" id="KW-0853">WD repeat</keyword>
<feature type="domain" description="MIOS-like alpha-solenoid" evidence="5">
    <location>
        <begin position="400"/>
        <end position="575"/>
    </location>
</feature>
<gene>
    <name evidence="6" type="ORF">DdX_02053</name>
</gene>
<reference evidence="6" key="1">
    <citation type="submission" date="2022-01" db="EMBL/GenBank/DDBJ databases">
        <title>Genome Sequence Resource for Two Populations of Ditylenchus destructor, the Migratory Endoparasitic Phytonematode.</title>
        <authorList>
            <person name="Zhang H."/>
            <person name="Lin R."/>
            <person name="Xie B."/>
        </authorList>
    </citation>
    <scope>NUCLEOTIDE SEQUENCE</scope>
    <source>
        <strain evidence="6">BazhouSP</strain>
    </source>
</reference>
<keyword evidence="3" id="KW-0677">Repeat</keyword>
<keyword evidence="7" id="KW-1185">Reference proteome</keyword>
<name>A0AAD4NGL8_9BILA</name>
<dbReference type="EMBL" id="JAKKPZ010000002">
    <property type="protein sequence ID" value="KAI1725395.1"/>
    <property type="molecule type" value="Genomic_DNA"/>
</dbReference>
<dbReference type="PANTHER" id="PTHR16453">
    <property type="entry name" value="WD40 DOMAIN-CONTAINING PROTEIN MIO FAMILY MEMBER"/>
    <property type="match status" value="1"/>
</dbReference>